<accession>A0A6P2G404</accession>
<gene>
    <name evidence="3" type="ORF">BAN20980_00575</name>
    <name evidence="2" type="ORF">JQK92_02675</name>
</gene>
<reference evidence="2 5" key="2">
    <citation type="submission" date="2021-02" db="EMBL/GenBank/DDBJ databases">
        <title>Draft genome of the type strains Burkholderia anthina DSM16086.</title>
        <authorList>
            <person name="Hertel R."/>
            <person name="Meissner J."/>
            <person name="Poehlein A."/>
            <person name="Daniel R."/>
            <person name="Commichau F.M."/>
        </authorList>
    </citation>
    <scope>NUCLEOTIDE SEQUENCE [LARGE SCALE GENOMIC DNA]</scope>
    <source>
        <strain evidence="2 5">DSM 16086</strain>
    </source>
</reference>
<evidence type="ECO:0000313" key="2">
    <source>
        <dbReference type="EMBL" id="MBM2765323.1"/>
    </source>
</evidence>
<dbReference type="EMBL" id="CABVLY010000002">
    <property type="protein sequence ID" value="VVU47881.1"/>
    <property type="molecule type" value="Genomic_DNA"/>
</dbReference>
<evidence type="ECO:0000313" key="5">
    <source>
        <dbReference type="Proteomes" id="UP000755577"/>
    </source>
</evidence>
<evidence type="ECO:0000313" key="4">
    <source>
        <dbReference type="Proteomes" id="UP000494201"/>
    </source>
</evidence>
<dbReference type="Proteomes" id="UP000494201">
    <property type="component" value="Unassembled WGS sequence"/>
</dbReference>
<protein>
    <submittedName>
        <fullName evidence="3">Uncharacterized protein</fullName>
    </submittedName>
</protein>
<sequence length="113" mass="12684">MTVKRCRITGFRIARTAAKRDRSTIGHRVETMQVIGTFIANALHDSLARVMRGFAAEHVQRPASQPVSRPPRKVFDTGRIDHSKSQLPIISEAEARAVGRRKTLLHFGQDPDQ</sequence>
<evidence type="ECO:0000313" key="3">
    <source>
        <dbReference type="EMBL" id="VVU47881.1"/>
    </source>
</evidence>
<proteinExistence type="predicted"/>
<dbReference type="RefSeq" id="WP_174925095.1">
    <property type="nucleotide sequence ID" value="NZ_CABVLY010000002.1"/>
</dbReference>
<dbReference type="Proteomes" id="UP000755577">
    <property type="component" value="Unassembled WGS sequence"/>
</dbReference>
<keyword evidence="5" id="KW-1185">Reference proteome</keyword>
<dbReference type="AlphaFoldDB" id="A0A6P2G404"/>
<evidence type="ECO:0000256" key="1">
    <source>
        <dbReference type="SAM" id="MobiDB-lite"/>
    </source>
</evidence>
<name>A0A6P2G404_9BURK</name>
<feature type="region of interest" description="Disordered" evidence="1">
    <location>
        <begin position="60"/>
        <end position="79"/>
    </location>
</feature>
<organism evidence="3 4">
    <name type="scientific">Burkholderia anthina</name>
    <dbReference type="NCBI Taxonomy" id="179879"/>
    <lineage>
        <taxon>Bacteria</taxon>
        <taxon>Pseudomonadati</taxon>
        <taxon>Pseudomonadota</taxon>
        <taxon>Betaproteobacteria</taxon>
        <taxon>Burkholderiales</taxon>
        <taxon>Burkholderiaceae</taxon>
        <taxon>Burkholderia</taxon>
        <taxon>Burkholderia cepacia complex</taxon>
    </lineage>
</organism>
<dbReference type="GeneID" id="56498606"/>
<reference evidence="3 4" key="1">
    <citation type="submission" date="2019-09" db="EMBL/GenBank/DDBJ databases">
        <authorList>
            <person name="Depoorter E."/>
        </authorList>
    </citation>
    <scope>NUCLEOTIDE SEQUENCE [LARGE SCALE GENOMIC DNA]</scope>
    <source>
        <strain evidence="3">LMG 20980</strain>
    </source>
</reference>
<dbReference type="EMBL" id="JAFCIQ010000002">
    <property type="protein sequence ID" value="MBM2765323.1"/>
    <property type="molecule type" value="Genomic_DNA"/>
</dbReference>